<gene>
    <name evidence="3" type="ORF">EHS89_19340</name>
</gene>
<evidence type="ECO:0000259" key="2">
    <source>
        <dbReference type="PROSITE" id="PS50405"/>
    </source>
</evidence>
<dbReference type="PANTHER" id="PTHR44051:SF8">
    <property type="entry name" value="GLUTATHIONE S-TRANSFERASE GSTA"/>
    <property type="match status" value="1"/>
</dbReference>
<dbReference type="InterPro" id="IPR036249">
    <property type="entry name" value="Thioredoxin-like_sf"/>
</dbReference>
<dbReference type="GO" id="GO:0016740">
    <property type="term" value="F:transferase activity"/>
    <property type="evidence" value="ECO:0007669"/>
    <property type="project" value="UniProtKB-KW"/>
</dbReference>
<organism evidence="3 4">
    <name type="scientific">Amphritea balenae</name>
    <dbReference type="NCBI Taxonomy" id="452629"/>
    <lineage>
        <taxon>Bacteria</taxon>
        <taxon>Pseudomonadati</taxon>
        <taxon>Pseudomonadota</taxon>
        <taxon>Gammaproteobacteria</taxon>
        <taxon>Oceanospirillales</taxon>
        <taxon>Oceanospirillaceae</taxon>
        <taxon>Amphritea</taxon>
    </lineage>
</organism>
<evidence type="ECO:0000259" key="1">
    <source>
        <dbReference type="PROSITE" id="PS50404"/>
    </source>
</evidence>
<proteinExistence type="predicted"/>
<dbReference type="CDD" id="cd03188">
    <property type="entry name" value="GST_C_Beta"/>
    <property type="match status" value="1"/>
</dbReference>
<dbReference type="InterPro" id="IPR040079">
    <property type="entry name" value="Glutathione_S-Trfase"/>
</dbReference>
<comment type="caution">
    <text evidence="3">The sequence shown here is derived from an EMBL/GenBank/DDBJ whole genome shotgun (WGS) entry which is preliminary data.</text>
</comment>
<protein>
    <submittedName>
        <fullName evidence="3">Glutathione S-transferase family protein</fullName>
    </submittedName>
</protein>
<keyword evidence="3" id="KW-0808">Transferase</keyword>
<dbReference type="AlphaFoldDB" id="A0A3P1SK32"/>
<name>A0A3P1SK32_9GAMM</name>
<dbReference type="InterPro" id="IPR004045">
    <property type="entry name" value="Glutathione_S-Trfase_N"/>
</dbReference>
<dbReference type="SFLD" id="SFLDG00358">
    <property type="entry name" value="Main_(cytGST)"/>
    <property type="match status" value="1"/>
</dbReference>
<accession>A0A3P1SK32</accession>
<evidence type="ECO:0000313" key="3">
    <source>
        <dbReference type="EMBL" id="RRC97105.1"/>
    </source>
</evidence>
<dbReference type="Pfam" id="PF14497">
    <property type="entry name" value="GST_C_3"/>
    <property type="match status" value="1"/>
</dbReference>
<dbReference type="Pfam" id="PF02798">
    <property type="entry name" value="GST_N"/>
    <property type="match status" value="1"/>
</dbReference>
<evidence type="ECO:0000313" key="4">
    <source>
        <dbReference type="Proteomes" id="UP000267535"/>
    </source>
</evidence>
<sequence length="245" mass="27736">MSYSLYGAPDSANIIVHMVLEHLAHLVGPDELSYELKWVDWSVKEHRSDQFLSTLNPQGLVPVLVDGDQPVFETAAIVLYLADKYQKLAPLASAMPERPRFLQWLFYLSNTLHADLRVQFYPDRHVVDESAVGPLLEKTRERVAGHLSLLEDELAKNSSGPWLMGEQLTVLDFYLGILCRWSQLYPRGRALSPDVLICLPHLQALLTELEQLPAVVKVFPEHKIRAPFFNQPSPPDLSVEKVSAF</sequence>
<dbReference type="InterPro" id="IPR004046">
    <property type="entry name" value="GST_C"/>
</dbReference>
<keyword evidence="4" id="KW-1185">Reference proteome</keyword>
<dbReference type="SUPFAM" id="SSF47616">
    <property type="entry name" value="GST C-terminal domain-like"/>
    <property type="match status" value="1"/>
</dbReference>
<dbReference type="PROSITE" id="PS50404">
    <property type="entry name" value="GST_NTER"/>
    <property type="match status" value="1"/>
</dbReference>
<dbReference type="Gene3D" id="3.40.30.10">
    <property type="entry name" value="Glutaredoxin"/>
    <property type="match status" value="1"/>
</dbReference>
<dbReference type="Proteomes" id="UP000267535">
    <property type="component" value="Unassembled WGS sequence"/>
</dbReference>
<dbReference type="RefSeq" id="WP_124927816.1">
    <property type="nucleotide sequence ID" value="NZ_BMOH01000003.1"/>
</dbReference>
<dbReference type="InterPro" id="IPR036282">
    <property type="entry name" value="Glutathione-S-Trfase_C_sf"/>
</dbReference>
<reference evidence="3 4" key="1">
    <citation type="submission" date="2018-11" db="EMBL/GenBank/DDBJ databases">
        <title>The draft genome sequence of Amphritea balenae JAMM 1525T.</title>
        <authorList>
            <person name="Fang Z."/>
            <person name="Zhang Y."/>
            <person name="Han X."/>
        </authorList>
    </citation>
    <scope>NUCLEOTIDE SEQUENCE [LARGE SCALE GENOMIC DNA]</scope>
    <source>
        <strain evidence="3 4">JAMM 1525</strain>
    </source>
</reference>
<dbReference type="InterPro" id="IPR010987">
    <property type="entry name" value="Glutathione-S-Trfase_C-like"/>
</dbReference>
<dbReference type="Gene3D" id="1.20.1050.10">
    <property type="match status" value="1"/>
</dbReference>
<dbReference type="SUPFAM" id="SSF52833">
    <property type="entry name" value="Thioredoxin-like"/>
    <property type="match status" value="1"/>
</dbReference>
<dbReference type="SFLD" id="SFLDS00019">
    <property type="entry name" value="Glutathione_Transferase_(cytos"/>
    <property type="match status" value="1"/>
</dbReference>
<dbReference type="EMBL" id="RQXV01000014">
    <property type="protein sequence ID" value="RRC97105.1"/>
    <property type="molecule type" value="Genomic_DNA"/>
</dbReference>
<dbReference type="PANTHER" id="PTHR44051">
    <property type="entry name" value="GLUTATHIONE S-TRANSFERASE-RELATED"/>
    <property type="match status" value="1"/>
</dbReference>
<dbReference type="OrthoDB" id="5740960at2"/>
<feature type="domain" description="GST C-terminal" evidence="2">
    <location>
        <begin position="94"/>
        <end position="236"/>
    </location>
</feature>
<feature type="domain" description="GST N-terminal" evidence="1">
    <location>
        <begin position="1"/>
        <end position="89"/>
    </location>
</feature>
<dbReference type="PROSITE" id="PS50405">
    <property type="entry name" value="GST_CTER"/>
    <property type="match status" value="1"/>
</dbReference>